<dbReference type="InterPro" id="IPR001610">
    <property type="entry name" value="PAC"/>
</dbReference>
<dbReference type="CDD" id="cd00130">
    <property type="entry name" value="PAS"/>
    <property type="match status" value="1"/>
</dbReference>
<dbReference type="SMART" id="SM00052">
    <property type="entry name" value="EAL"/>
    <property type="match status" value="1"/>
</dbReference>
<dbReference type="Gene3D" id="3.30.70.270">
    <property type="match status" value="1"/>
</dbReference>
<dbReference type="SUPFAM" id="SSF55785">
    <property type="entry name" value="PYP-like sensor domain (PAS domain)"/>
    <property type="match status" value="1"/>
</dbReference>
<dbReference type="FunFam" id="3.30.70.270:FF:000001">
    <property type="entry name" value="Diguanylate cyclase domain protein"/>
    <property type="match status" value="1"/>
</dbReference>
<dbReference type="NCBIfam" id="TIGR00229">
    <property type="entry name" value="sensory_box"/>
    <property type="match status" value="1"/>
</dbReference>
<dbReference type="CDD" id="cd01948">
    <property type="entry name" value="EAL"/>
    <property type="match status" value="1"/>
</dbReference>
<reference evidence="1" key="2">
    <citation type="journal article" date="2015" name="Genome Announc.">
        <title>Draft Genome Sequence of Filamentous Marine Cyanobacterium Lyngbya confervoides Strain BDU141951.</title>
        <authorList>
            <person name="Chandrababunaidu M.M."/>
            <person name="Sen D."/>
            <person name="Tripathy S."/>
        </authorList>
    </citation>
    <scope>NUCLEOTIDE SEQUENCE</scope>
    <source>
        <strain evidence="1">BDU141951</strain>
    </source>
</reference>
<reference evidence="1" key="1">
    <citation type="submission" date="2014-11" db="EMBL/GenBank/DDBJ databases">
        <authorList>
            <person name="Malar M.C."/>
            <person name="Sen D."/>
            <person name="Tripathy S."/>
        </authorList>
    </citation>
    <scope>NUCLEOTIDE SEQUENCE</scope>
    <source>
        <strain evidence="1">BDU141951</strain>
    </source>
</reference>
<dbReference type="InterPro" id="IPR013655">
    <property type="entry name" value="PAS_fold_3"/>
</dbReference>
<dbReference type="SMART" id="SM00267">
    <property type="entry name" value="GGDEF"/>
    <property type="match status" value="1"/>
</dbReference>
<dbReference type="PROSITE" id="PS50113">
    <property type="entry name" value="PAC"/>
    <property type="match status" value="1"/>
</dbReference>
<dbReference type="InterPro" id="IPR000160">
    <property type="entry name" value="GGDEF_dom"/>
</dbReference>
<dbReference type="InterPro" id="IPR000700">
    <property type="entry name" value="PAS-assoc_C"/>
</dbReference>
<organism evidence="1">
    <name type="scientific">Lyngbya confervoides BDU141951</name>
    <dbReference type="NCBI Taxonomy" id="1574623"/>
    <lineage>
        <taxon>Bacteria</taxon>
        <taxon>Bacillati</taxon>
        <taxon>Cyanobacteriota</taxon>
        <taxon>Cyanophyceae</taxon>
        <taxon>Oscillatoriophycideae</taxon>
        <taxon>Oscillatoriales</taxon>
        <taxon>Microcoleaceae</taxon>
        <taxon>Lyngbya</taxon>
    </lineage>
</organism>
<dbReference type="Gene3D" id="2.10.70.100">
    <property type="match status" value="1"/>
</dbReference>
<dbReference type="NCBIfam" id="TIGR00254">
    <property type="entry name" value="GGDEF"/>
    <property type="match status" value="1"/>
</dbReference>
<dbReference type="PROSITE" id="PS50887">
    <property type="entry name" value="GGDEF"/>
    <property type="match status" value="1"/>
</dbReference>
<dbReference type="SMART" id="SM00086">
    <property type="entry name" value="PAC"/>
    <property type="match status" value="1"/>
</dbReference>
<comment type="caution">
    <text evidence="1">The sequence shown here is derived from an EMBL/GenBank/DDBJ whole genome shotgun (WGS) entry which is preliminary data.</text>
</comment>
<dbReference type="AlphaFoldDB" id="A0A0C1YKF1"/>
<dbReference type="Pfam" id="PF00990">
    <property type="entry name" value="GGDEF"/>
    <property type="match status" value="1"/>
</dbReference>
<dbReference type="Pfam" id="PF08447">
    <property type="entry name" value="PAS_3"/>
    <property type="match status" value="1"/>
</dbReference>
<dbReference type="SUPFAM" id="SSF55073">
    <property type="entry name" value="Nucleotide cyclase"/>
    <property type="match status" value="1"/>
</dbReference>
<dbReference type="Gene3D" id="3.20.20.450">
    <property type="entry name" value="EAL domain"/>
    <property type="match status" value="1"/>
</dbReference>
<dbReference type="InterPro" id="IPR035919">
    <property type="entry name" value="EAL_sf"/>
</dbReference>
<dbReference type="PANTHER" id="PTHR44757">
    <property type="entry name" value="DIGUANYLATE CYCLASE DGCP"/>
    <property type="match status" value="1"/>
</dbReference>
<dbReference type="Gene3D" id="3.30.450.20">
    <property type="entry name" value="PAS domain"/>
    <property type="match status" value="1"/>
</dbReference>
<dbReference type="PANTHER" id="PTHR44757:SF2">
    <property type="entry name" value="BIOFILM ARCHITECTURE MAINTENANCE PROTEIN MBAA"/>
    <property type="match status" value="1"/>
</dbReference>
<evidence type="ECO:0000313" key="1">
    <source>
        <dbReference type="EMBL" id="NEV69894.1"/>
    </source>
</evidence>
<dbReference type="InterPro" id="IPR029787">
    <property type="entry name" value="Nucleotide_cyclase"/>
</dbReference>
<dbReference type="InterPro" id="IPR052155">
    <property type="entry name" value="Biofilm_reg_signaling"/>
</dbReference>
<dbReference type="PROSITE" id="PS50883">
    <property type="entry name" value="EAL"/>
    <property type="match status" value="1"/>
</dbReference>
<sequence length="581" mass="66121">MNPDHLRESLEALKISERRRQETQRLSGVGFWELDHKHEMLYWSEEIYAIYGLDHDALKPDYGLFLSLIYDDDRALVHQTYQDSVKLQTEYCLRYRIKAADSVKWIEARGVTLYDQRGQPDRSIGTAQDVTEIVTAQQRIEHLAYHDALTNLPNRKFFADRLHAAVQLADRDRTHIAVLFIDLDDFKRINDRHGHDVGDEVLVGVAQRLQDLAGPQDIFARIGGDEFAGVLSNFDNSNLDAAVQVVKRALEGPYKTRISSFDITASIGVTLYPQDRVDPEVLLRHSDQAMYEAKENGKSQICFFDTERHQIRSSRRELLNAIATAINQDELMLYYQPRVNLRDGSLFGAEALLRWFKDGRFYSPKEITTAIRDTEWEWQLDNWVMGKVIAHSKGLRQAGIIGPFGVNLNPKTVENEHFPQQLSTLLTAAGVAGKTLEIEVLEVSSIKNFEFTHAILSQCRAFGVSVALDDFGTGYSSLTHFHALPIDTLKIDQRFIKQLNSDPKSLALVKSILAIAQTNNRREVVAEGIESYAIAHTLKQLGCAFGQGYGFARPMPVTEYVSWVQNWNPSEFQARLNRHQQ</sequence>
<dbReference type="CDD" id="cd01949">
    <property type="entry name" value="GGDEF"/>
    <property type="match status" value="1"/>
</dbReference>
<dbReference type="InterPro" id="IPR000014">
    <property type="entry name" value="PAS"/>
</dbReference>
<dbReference type="InterPro" id="IPR001633">
    <property type="entry name" value="EAL_dom"/>
</dbReference>
<reference evidence="1" key="3">
    <citation type="submission" date="2020-02" db="EMBL/GenBank/DDBJ databases">
        <authorList>
            <person name="Sarangi A.N."/>
            <person name="Ghosh S."/>
            <person name="Mukherjee M."/>
            <person name="Tripathy S."/>
        </authorList>
    </citation>
    <scope>NUCLEOTIDE SEQUENCE</scope>
    <source>
        <strain evidence="1">BDU141951</strain>
    </source>
</reference>
<name>A0A0C1YKF1_9CYAN</name>
<protein>
    <submittedName>
        <fullName evidence="1">EAL domain-containing protein</fullName>
    </submittedName>
</protein>
<dbReference type="SUPFAM" id="SSF141868">
    <property type="entry name" value="EAL domain-like"/>
    <property type="match status" value="1"/>
</dbReference>
<dbReference type="EMBL" id="JTHE02000003">
    <property type="protein sequence ID" value="NEV69894.1"/>
    <property type="molecule type" value="Genomic_DNA"/>
</dbReference>
<dbReference type="InterPro" id="IPR043128">
    <property type="entry name" value="Rev_trsase/Diguanyl_cyclase"/>
</dbReference>
<proteinExistence type="predicted"/>
<dbReference type="InterPro" id="IPR035965">
    <property type="entry name" value="PAS-like_dom_sf"/>
</dbReference>
<gene>
    <name evidence="1" type="ORF">QQ91_022635</name>
</gene>
<accession>A0A0C1YKF1</accession>
<dbReference type="Pfam" id="PF00563">
    <property type="entry name" value="EAL"/>
    <property type="match status" value="1"/>
</dbReference>